<name>A0ABV0KRM2_9CYAN</name>
<sequence length="49" mass="5386">MPNRESLSDDQQAEATLDRTAAQQEINTRESAELRAILHDLYGNGGVAE</sequence>
<evidence type="ECO:0000313" key="2">
    <source>
        <dbReference type="EMBL" id="MEP1061802.1"/>
    </source>
</evidence>
<evidence type="ECO:0000256" key="1">
    <source>
        <dbReference type="SAM" id="MobiDB-lite"/>
    </source>
</evidence>
<organism evidence="2 3">
    <name type="scientific">Stenomitos frigidus AS-A4</name>
    <dbReference type="NCBI Taxonomy" id="2933935"/>
    <lineage>
        <taxon>Bacteria</taxon>
        <taxon>Bacillati</taxon>
        <taxon>Cyanobacteriota</taxon>
        <taxon>Cyanophyceae</taxon>
        <taxon>Leptolyngbyales</taxon>
        <taxon>Leptolyngbyaceae</taxon>
        <taxon>Stenomitos</taxon>
    </lineage>
</organism>
<comment type="caution">
    <text evidence="2">The sequence shown here is derived from an EMBL/GenBank/DDBJ whole genome shotgun (WGS) entry which is preliminary data.</text>
</comment>
<protein>
    <submittedName>
        <fullName evidence="2">Uncharacterized protein</fullName>
    </submittedName>
</protein>
<evidence type="ECO:0000313" key="3">
    <source>
        <dbReference type="Proteomes" id="UP001476950"/>
    </source>
</evidence>
<feature type="region of interest" description="Disordered" evidence="1">
    <location>
        <begin position="1"/>
        <end position="28"/>
    </location>
</feature>
<reference evidence="2 3" key="1">
    <citation type="submission" date="2022-04" db="EMBL/GenBank/DDBJ databases">
        <title>Positive selection, recombination, and allopatry shape intraspecific diversity of widespread and dominant cyanobacteria.</title>
        <authorList>
            <person name="Wei J."/>
            <person name="Shu W."/>
            <person name="Hu C."/>
        </authorList>
    </citation>
    <scope>NUCLEOTIDE SEQUENCE [LARGE SCALE GENOMIC DNA]</scope>
    <source>
        <strain evidence="2 3">AS-A4</strain>
    </source>
</reference>
<proteinExistence type="predicted"/>
<gene>
    <name evidence="2" type="ORF">NDI38_25860</name>
</gene>
<dbReference type="RefSeq" id="WP_190448039.1">
    <property type="nucleotide sequence ID" value="NZ_JAMPLM010000044.1"/>
</dbReference>
<keyword evidence="3" id="KW-1185">Reference proteome</keyword>
<dbReference type="EMBL" id="JAMPLM010000044">
    <property type="protein sequence ID" value="MEP1061802.1"/>
    <property type="molecule type" value="Genomic_DNA"/>
</dbReference>
<accession>A0ABV0KRM2</accession>
<dbReference type="Proteomes" id="UP001476950">
    <property type="component" value="Unassembled WGS sequence"/>
</dbReference>